<evidence type="ECO:0000256" key="3">
    <source>
        <dbReference type="ARBA" id="ARBA00022705"/>
    </source>
</evidence>
<dbReference type="InterPro" id="IPR041663">
    <property type="entry name" value="DisA/LigA_HHH"/>
</dbReference>
<dbReference type="STRING" id="1802421.A2318_03665"/>
<evidence type="ECO:0000313" key="13">
    <source>
        <dbReference type="EMBL" id="OGL97228.1"/>
    </source>
</evidence>
<dbReference type="InterPro" id="IPR012340">
    <property type="entry name" value="NA-bd_OB-fold"/>
</dbReference>
<evidence type="ECO:0000256" key="4">
    <source>
        <dbReference type="ARBA" id="ARBA00022723"/>
    </source>
</evidence>
<feature type="binding site" evidence="11">
    <location>
        <position position="312"/>
    </location>
    <ligand>
        <name>NAD(+)</name>
        <dbReference type="ChEBI" id="CHEBI:57540"/>
    </ligand>
</feature>
<dbReference type="GO" id="GO:0006260">
    <property type="term" value="P:DNA replication"/>
    <property type="evidence" value="ECO:0007669"/>
    <property type="project" value="UniProtKB-KW"/>
</dbReference>
<dbReference type="Gene3D" id="6.20.10.30">
    <property type="match status" value="1"/>
</dbReference>
<dbReference type="InterPro" id="IPR013839">
    <property type="entry name" value="DNAligase_adenylation"/>
</dbReference>
<comment type="catalytic activity">
    <reaction evidence="10 11">
        <text>NAD(+) + (deoxyribonucleotide)n-3'-hydroxyl + 5'-phospho-(deoxyribonucleotide)m = (deoxyribonucleotide)n+m + AMP + beta-nicotinamide D-nucleotide.</text>
        <dbReference type="EC" id="6.5.1.2"/>
    </reaction>
</comment>
<name>A0A1F7W4C4_9BACT</name>
<dbReference type="InterPro" id="IPR018239">
    <property type="entry name" value="DNA_ligase_AS"/>
</dbReference>
<keyword evidence="11" id="KW-0464">Manganese</keyword>
<dbReference type="PROSITE" id="PS50172">
    <property type="entry name" value="BRCT"/>
    <property type="match status" value="1"/>
</dbReference>
<dbReference type="InterPro" id="IPR003583">
    <property type="entry name" value="Hlx-hairpin-Hlx_DNA-bd_motif"/>
</dbReference>
<feature type="domain" description="BRCT" evidence="12">
    <location>
        <begin position="587"/>
        <end position="666"/>
    </location>
</feature>
<dbReference type="CDD" id="cd17748">
    <property type="entry name" value="BRCT_DNA_ligase_like"/>
    <property type="match status" value="1"/>
</dbReference>
<evidence type="ECO:0000256" key="2">
    <source>
        <dbReference type="ARBA" id="ARBA00022598"/>
    </source>
</evidence>
<dbReference type="PANTHER" id="PTHR23389">
    <property type="entry name" value="CHROMOSOME TRANSMISSION FIDELITY FACTOR 18"/>
    <property type="match status" value="1"/>
</dbReference>
<dbReference type="Pfam" id="PF03120">
    <property type="entry name" value="OB_DNA_ligase"/>
    <property type="match status" value="1"/>
</dbReference>
<dbReference type="PIRSF" id="PIRSF001604">
    <property type="entry name" value="LigA"/>
    <property type="match status" value="1"/>
</dbReference>
<dbReference type="PANTHER" id="PTHR23389:SF9">
    <property type="entry name" value="DNA LIGASE"/>
    <property type="match status" value="1"/>
</dbReference>
<proteinExistence type="inferred from homology"/>
<keyword evidence="6 11" id="KW-0862">Zinc</keyword>
<evidence type="ECO:0000256" key="7">
    <source>
        <dbReference type="ARBA" id="ARBA00022842"/>
    </source>
</evidence>
<dbReference type="GO" id="GO:0046872">
    <property type="term" value="F:metal ion binding"/>
    <property type="evidence" value="ECO:0007669"/>
    <property type="project" value="UniProtKB-KW"/>
</dbReference>
<dbReference type="SUPFAM" id="SSF50249">
    <property type="entry name" value="Nucleic acid-binding proteins"/>
    <property type="match status" value="1"/>
</dbReference>
<dbReference type="EMBL" id="MGFD01000055">
    <property type="protein sequence ID" value="OGL97228.1"/>
    <property type="molecule type" value="Genomic_DNA"/>
</dbReference>
<dbReference type="SMART" id="SM00532">
    <property type="entry name" value="LIGANc"/>
    <property type="match status" value="1"/>
</dbReference>
<evidence type="ECO:0000313" key="14">
    <source>
        <dbReference type="Proteomes" id="UP000177331"/>
    </source>
</evidence>
<dbReference type="CDD" id="cd00114">
    <property type="entry name" value="LIGANc"/>
    <property type="match status" value="1"/>
</dbReference>
<evidence type="ECO:0000259" key="12">
    <source>
        <dbReference type="PROSITE" id="PS50172"/>
    </source>
</evidence>
<organism evidence="13 14">
    <name type="scientific">Candidatus Uhrbacteria bacterium RIFOXYB2_FULL_45_11</name>
    <dbReference type="NCBI Taxonomy" id="1802421"/>
    <lineage>
        <taxon>Bacteria</taxon>
        <taxon>Candidatus Uhriibacteriota</taxon>
    </lineage>
</organism>
<dbReference type="InterPro" id="IPR001357">
    <property type="entry name" value="BRCT_dom"/>
</dbReference>
<dbReference type="SUPFAM" id="SSF52113">
    <property type="entry name" value="BRCT domain"/>
    <property type="match status" value="1"/>
</dbReference>
<keyword evidence="7 11" id="KW-0460">Magnesium</keyword>
<dbReference type="SMART" id="SM00292">
    <property type="entry name" value="BRCT"/>
    <property type="match status" value="1"/>
</dbReference>
<dbReference type="InterPro" id="IPR004149">
    <property type="entry name" value="Znf_DNAligase_C4"/>
</dbReference>
<dbReference type="Pfam" id="PF01653">
    <property type="entry name" value="DNA_ligase_aden"/>
    <property type="match status" value="1"/>
</dbReference>
<dbReference type="InterPro" id="IPR013840">
    <property type="entry name" value="DNAligase_N"/>
</dbReference>
<dbReference type="GO" id="GO:0005829">
    <property type="term" value="C:cytosol"/>
    <property type="evidence" value="ECO:0007669"/>
    <property type="project" value="TreeGrafter"/>
</dbReference>
<dbReference type="Proteomes" id="UP000177331">
    <property type="component" value="Unassembled WGS sequence"/>
</dbReference>
<dbReference type="PROSITE" id="PS01055">
    <property type="entry name" value="DNA_LIGASE_N1"/>
    <property type="match status" value="1"/>
</dbReference>
<dbReference type="Gene3D" id="3.40.50.10190">
    <property type="entry name" value="BRCT domain"/>
    <property type="match status" value="1"/>
</dbReference>
<evidence type="ECO:0000256" key="6">
    <source>
        <dbReference type="ARBA" id="ARBA00022833"/>
    </source>
</evidence>
<feature type="binding site" evidence="11">
    <location>
        <position position="429"/>
    </location>
    <ligand>
        <name>Zn(2+)</name>
        <dbReference type="ChEBI" id="CHEBI:29105"/>
    </ligand>
</feature>
<evidence type="ECO:0000256" key="5">
    <source>
        <dbReference type="ARBA" id="ARBA00022763"/>
    </source>
</evidence>
<evidence type="ECO:0000256" key="11">
    <source>
        <dbReference type="HAMAP-Rule" id="MF_01588"/>
    </source>
</evidence>
<keyword evidence="2 11" id="KW-0436">Ligase</keyword>
<keyword evidence="9 11" id="KW-0234">DNA repair</keyword>
<dbReference type="SMART" id="SM00278">
    <property type="entry name" value="HhH1"/>
    <property type="match status" value="4"/>
</dbReference>
<evidence type="ECO:0000256" key="8">
    <source>
        <dbReference type="ARBA" id="ARBA00023027"/>
    </source>
</evidence>
<keyword evidence="5 11" id="KW-0227">DNA damage</keyword>
<dbReference type="GO" id="GO:0003911">
    <property type="term" value="F:DNA ligase (NAD+) activity"/>
    <property type="evidence" value="ECO:0007669"/>
    <property type="project" value="UniProtKB-UniRule"/>
</dbReference>
<feature type="binding site" evidence="11">
    <location>
        <position position="137"/>
    </location>
    <ligand>
        <name>NAD(+)</name>
        <dbReference type="ChEBI" id="CHEBI:57540"/>
    </ligand>
</feature>
<reference evidence="13 14" key="1">
    <citation type="journal article" date="2016" name="Nat. Commun.">
        <title>Thousands of microbial genomes shed light on interconnected biogeochemical processes in an aquifer system.</title>
        <authorList>
            <person name="Anantharaman K."/>
            <person name="Brown C.T."/>
            <person name="Hug L.A."/>
            <person name="Sharon I."/>
            <person name="Castelle C.J."/>
            <person name="Probst A.J."/>
            <person name="Thomas B.C."/>
            <person name="Singh A."/>
            <person name="Wilkins M.J."/>
            <person name="Karaoz U."/>
            <person name="Brodie E.L."/>
            <person name="Williams K.H."/>
            <person name="Hubbard S.S."/>
            <person name="Banfield J.F."/>
        </authorList>
    </citation>
    <scope>NUCLEOTIDE SEQUENCE [LARGE SCALE GENOMIC DNA]</scope>
</reference>
<keyword evidence="3 11" id="KW-0235">DNA replication</keyword>
<feature type="binding site" evidence="11">
    <location>
        <position position="406"/>
    </location>
    <ligand>
        <name>Zn(2+)</name>
        <dbReference type="ChEBI" id="CHEBI:29105"/>
    </ligand>
</feature>
<dbReference type="GO" id="GO:0006281">
    <property type="term" value="P:DNA repair"/>
    <property type="evidence" value="ECO:0007669"/>
    <property type="project" value="UniProtKB-KW"/>
</dbReference>
<keyword evidence="4 11" id="KW-0479">Metal-binding</keyword>
<dbReference type="InterPro" id="IPR004150">
    <property type="entry name" value="NAD_DNA_ligase_OB"/>
</dbReference>
<dbReference type="InterPro" id="IPR036420">
    <property type="entry name" value="BRCT_dom_sf"/>
</dbReference>
<dbReference type="InterPro" id="IPR001679">
    <property type="entry name" value="DNA_ligase"/>
</dbReference>
<comment type="function">
    <text evidence="1 11">DNA ligase that catalyzes the formation of phosphodiester linkages between 5'-phosphoryl and 3'-hydroxyl groups in double-stranded DNA using NAD as a coenzyme and as the energy source for the reaction. It is essential for DNA replication and repair of damaged DNA.</text>
</comment>
<feature type="binding site" evidence="11">
    <location>
        <position position="409"/>
    </location>
    <ligand>
        <name>Zn(2+)</name>
        <dbReference type="ChEBI" id="CHEBI:29105"/>
    </ligand>
</feature>
<dbReference type="AlphaFoldDB" id="A0A1F7W4C4"/>
<dbReference type="Gene3D" id="1.10.150.20">
    <property type="entry name" value="5' to 3' exonuclease, C-terminal subdomain"/>
    <property type="match status" value="2"/>
</dbReference>
<evidence type="ECO:0000256" key="1">
    <source>
        <dbReference type="ARBA" id="ARBA00004067"/>
    </source>
</evidence>
<dbReference type="Pfam" id="PF00533">
    <property type="entry name" value="BRCT"/>
    <property type="match status" value="1"/>
</dbReference>
<dbReference type="NCBIfam" id="NF005932">
    <property type="entry name" value="PRK07956.1"/>
    <property type="match status" value="1"/>
</dbReference>
<dbReference type="InterPro" id="IPR010994">
    <property type="entry name" value="RuvA_2-like"/>
</dbReference>
<comment type="caution">
    <text evidence="13">The sequence shown here is derived from an EMBL/GenBank/DDBJ whole genome shotgun (WGS) entry which is preliminary data.</text>
</comment>
<feature type="active site" description="N6-AMP-lysine intermediate" evidence="11">
    <location>
        <position position="116"/>
    </location>
</feature>
<evidence type="ECO:0000256" key="10">
    <source>
        <dbReference type="ARBA" id="ARBA00034005"/>
    </source>
</evidence>
<gene>
    <name evidence="11" type="primary">ligA</name>
    <name evidence="13" type="ORF">A2318_03665</name>
</gene>
<dbReference type="SUPFAM" id="SSF56091">
    <property type="entry name" value="DNA ligase/mRNA capping enzyme, catalytic domain"/>
    <property type="match status" value="1"/>
</dbReference>
<dbReference type="HAMAP" id="MF_01588">
    <property type="entry name" value="DNA_ligase_A"/>
    <property type="match status" value="1"/>
</dbReference>
<keyword evidence="8 11" id="KW-0520">NAD</keyword>
<sequence>MDKKEASKRIQNLREVIEEHRYNYHVLDHETMSEAALDSLKHELYKLEQQYPDLITSDSPTQRIGGEPLDKFQKITHQSRMLSMEDVFTFEEFQDWYGRALKVSGAKSIDLFCMPKIDGLAMSLVYRHGILETAATRGNGTIGEDVTMNIRTIPSVPLKLHGEDLPDRVEVRGEVYFPVKAFEKFNAQQEKEGKQTFANPRNTAAGSIRQLDPAIAASRPLQFVAWELVSDLGQKNAEDGFKRLQTLGFKTAPEAQLCVSLEDVKKHWYALQKKREKMDFWIDGMVVRVNDRSTFSKLGVVGKTPRGLVAWKFPAEEATTCVKKIEWFVGRTGALTPVALLDPTWIGGTTVQHATLHNFDEIERLDVREGDTVVLFKAGDIIPKIKEVVSRLRPNGTHKTKPPSECPVCGTAVQRREGEVAIVCPNPRCFTQDREAMLHAARAFQIDGLGPAIIETLHENNIINRPSDLFLLKPDDLTSLEGFAELSSKKLVDEIQARKKIGLGKFILALGIRNVGEQTAIDLARHFGTLQKFLDVSREALEEVEGVGGIVAESVIAYLSEKHNRELIDAYLDNGVTVTSQASLASQASPAFLNKTFVLTGSLTKMGRDEAKEKIRSLGGKASGSVSKKTDYVIAGDEAGSKLDDARKLGVKVLSEAEFMDMIAKS</sequence>
<dbReference type="SUPFAM" id="SSF47781">
    <property type="entry name" value="RuvA domain 2-like"/>
    <property type="match status" value="1"/>
</dbReference>
<evidence type="ECO:0000256" key="9">
    <source>
        <dbReference type="ARBA" id="ARBA00023204"/>
    </source>
</evidence>
<dbReference type="Gene3D" id="1.10.287.610">
    <property type="entry name" value="Helix hairpin bin"/>
    <property type="match status" value="1"/>
</dbReference>
<dbReference type="Pfam" id="PF03119">
    <property type="entry name" value="DNA_ligase_ZBD"/>
    <property type="match status" value="1"/>
</dbReference>
<accession>A0A1F7W4C4</accession>
<protein>
    <recommendedName>
        <fullName evidence="11">DNA ligase</fullName>
        <ecNumber evidence="11">6.5.1.2</ecNumber>
    </recommendedName>
    <alternativeName>
        <fullName evidence="11">Polydeoxyribonucleotide synthase [NAD(+)]</fullName>
    </alternativeName>
</protein>
<feature type="binding site" evidence="11">
    <location>
        <begin position="83"/>
        <end position="84"/>
    </location>
    <ligand>
        <name>NAD(+)</name>
        <dbReference type="ChEBI" id="CHEBI:57540"/>
    </ligand>
</feature>
<comment type="caution">
    <text evidence="11">Lacks conserved residue(s) required for the propagation of feature annotation.</text>
</comment>
<dbReference type="EC" id="6.5.1.2" evidence="11"/>
<dbReference type="Gene3D" id="3.30.470.30">
    <property type="entry name" value="DNA ligase/mRNA capping enzyme"/>
    <property type="match status" value="1"/>
</dbReference>
<dbReference type="Pfam" id="PF12826">
    <property type="entry name" value="HHH_2"/>
    <property type="match status" value="1"/>
</dbReference>
<dbReference type="NCBIfam" id="TIGR00575">
    <property type="entry name" value="dnlj"/>
    <property type="match status" value="1"/>
</dbReference>
<dbReference type="GO" id="GO:0003677">
    <property type="term" value="F:DNA binding"/>
    <property type="evidence" value="ECO:0007669"/>
    <property type="project" value="InterPro"/>
</dbReference>
<feature type="binding site" evidence="11">
    <location>
        <position position="424"/>
    </location>
    <ligand>
        <name>Zn(2+)</name>
        <dbReference type="ChEBI" id="CHEBI:29105"/>
    </ligand>
</feature>
<comment type="similarity">
    <text evidence="11">Belongs to the NAD-dependent DNA ligase family. LigA subfamily.</text>
</comment>
<comment type="cofactor">
    <cofactor evidence="11">
        <name>Mg(2+)</name>
        <dbReference type="ChEBI" id="CHEBI:18420"/>
    </cofactor>
    <cofactor evidence="11">
        <name>Mn(2+)</name>
        <dbReference type="ChEBI" id="CHEBI:29035"/>
    </cofactor>
</comment>
<feature type="binding site" evidence="11">
    <location>
        <position position="174"/>
    </location>
    <ligand>
        <name>NAD(+)</name>
        <dbReference type="ChEBI" id="CHEBI:57540"/>
    </ligand>
</feature>
<dbReference type="Gene3D" id="2.40.50.140">
    <property type="entry name" value="Nucleic acid-binding proteins"/>
    <property type="match status" value="1"/>
</dbReference>